<sequence length="140" mass="15342">MKISLPAKILGGIWMSCLTVLTHSQDLSSTWRLRVANTDNQIKAEATIRFSNETARSCMAGTWKRVLVETKAAQAEEFFPLAGPLAYKLENGALTLGRTEVCDGFLFLSGKAEAQVIHGSYDAIGWGSRKLGSFSLQQMQ</sequence>
<keyword evidence="2" id="KW-1185">Reference proteome</keyword>
<dbReference type="RefSeq" id="WP_161033441.1">
    <property type="nucleotide sequence ID" value="NZ_WWCL01000001.1"/>
</dbReference>
<evidence type="ECO:0000313" key="2">
    <source>
        <dbReference type="Proteomes" id="UP000444316"/>
    </source>
</evidence>
<dbReference type="EMBL" id="WWCL01000001">
    <property type="protein sequence ID" value="MYN43581.1"/>
    <property type="molecule type" value="Genomic_DNA"/>
</dbReference>
<dbReference type="Proteomes" id="UP000444316">
    <property type="component" value="Unassembled WGS sequence"/>
</dbReference>
<proteinExistence type="predicted"/>
<comment type="caution">
    <text evidence="1">The sequence shown here is derived from an EMBL/GenBank/DDBJ whole genome shotgun (WGS) entry which is preliminary data.</text>
</comment>
<protein>
    <submittedName>
        <fullName evidence="1">Uncharacterized protein</fullName>
    </submittedName>
</protein>
<organism evidence="1 2">
    <name type="scientific">Duganella fentianensis</name>
    <dbReference type="NCBI Taxonomy" id="2692177"/>
    <lineage>
        <taxon>Bacteria</taxon>
        <taxon>Pseudomonadati</taxon>
        <taxon>Pseudomonadota</taxon>
        <taxon>Betaproteobacteria</taxon>
        <taxon>Burkholderiales</taxon>
        <taxon>Oxalobacteraceae</taxon>
        <taxon>Telluria group</taxon>
        <taxon>Duganella</taxon>
    </lineage>
</organism>
<dbReference type="AlphaFoldDB" id="A0A845HVM9"/>
<name>A0A845HVM9_9BURK</name>
<evidence type="ECO:0000313" key="1">
    <source>
        <dbReference type="EMBL" id="MYN43581.1"/>
    </source>
</evidence>
<accession>A0A845HVM9</accession>
<gene>
    <name evidence="1" type="ORF">GTP23_00690</name>
</gene>
<reference evidence="1" key="1">
    <citation type="submission" date="2019-12" db="EMBL/GenBank/DDBJ databases">
        <title>Novel species isolated from a subtropical stream in China.</title>
        <authorList>
            <person name="Lu H."/>
        </authorList>
    </citation>
    <scope>NUCLEOTIDE SEQUENCE [LARGE SCALE GENOMIC DNA]</scope>
    <source>
        <strain evidence="1">FT93W</strain>
    </source>
</reference>